<dbReference type="AlphaFoldDB" id="A0A9P1BK04"/>
<accession>A0A9P1BK04</accession>
<name>A0A9P1BK04_9DINO</name>
<dbReference type="EMBL" id="CAMXCT010000114">
    <property type="protein sequence ID" value="CAI3974100.1"/>
    <property type="molecule type" value="Genomic_DNA"/>
</dbReference>
<comment type="caution">
    <text evidence="1">The sequence shown here is derived from an EMBL/GenBank/DDBJ whole genome shotgun (WGS) entry which is preliminary data.</text>
</comment>
<gene>
    <name evidence="1" type="ORF">C1SCF055_LOCUS2532</name>
</gene>
<dbReference type="Gene3D" id="3.30.830.10">
    <property type="entry name" value="Metalloenzyme, LuxS/M16 peptidase-like"/>
    <property type="match status" value="1"/>
</dbReference>
<dbReference type="EMBL" id="CAMXCT020000114">
    <property type="protein sequence ID" value="CAL1127475.1"/>
    <property type="molecule type" value="Genomic_DNA"/>
</dbReference>
<dbReference type="EMBL" id="CAMXCT030000114">
    <property type="protein sequence ID" value="CAL4761412.1"/>
    <property type="molecule type" value="Genomic_DNA"/>
</dbReference>
<reference evidence="2" key="2">
    <citation type="submission" date="2024-04" db="EMBL/GenBank/DDBJ databases">
        <authorList>
            <person name="Chen Y."/>
            <person name="Shah S."/>
            <person name="Dougan E. K."/>
            <person name="Thang M."/>
            <person name="Chan C."/>
        </authorList>
    </citation>
    <scope>NUCLEOTIDE SEQUENCE [LARGE SCALE GENOMIC DNA]</scope>
</reference>
<dbReference type="GO" id="GO:0046872">
    <property type="term" value="F:metal ion binding"/>
    <property type="evidence" value="ECO:0007669"/>
    <property type="project" value="InterPro"/>
</dbReference>
<evidence type="ECO:0000313" key="1">
    <source>
        <dbReference type="EMBL" id="CAI3974100.1"/>
    </source>
</evidence>
<sequence>MTRQHITSAWTEVQSEVALPDVAEEQCEKVLAIHVVDALEKLSEAEFANIKESLRLQLLQPPLSLGEETEHFWAPILLGRCFNTSAEMLTYLKQAEKSDVLAAWKSVVMPEKVREKVAVKLFAAGHDPATREETKVELPQGLKEQLQAERKVTVTLQGLASAQKRRKLIEDGASFYPQTLKCSLAEGDAPEAVEDVLPSLGLIRREPR</sequence>
<reference evidence="1" key="1">
    <citation type="submission" date="2022-10" db="EMBL/GenBank/DDBJ databases">
        <authorList>
            <person name="Chen Y."/>
            <person name="Dougan E. K."/>
            <person name="Chan C."/>
            <person name="Rhodes N."/>
            <person name="Thang M."/>
        </authorList>
    </citation>
    <scope>NUCLEOTIDE SEQUENCE</scope>
</reference>
<dbReference type="InterPro" id="IPR011249">
    <property type="entry name" value="Metalloenz_LuxS/M16"/>
</dbReference>
<keyword evidence="3" id="KW-1185">Reference proteome</keyword>
<evidence type="ECO:0000313" key="3">
    <source>
        <dbReference type="Proteomes" id="UP001152797"/>
    </source>
</evidence>
<proteinExistence type="predicted"/>
<dbReference type="SUPFAM" id="SSF63411">
    <property type="entry name" value="LuxS/MPP-like metallohydrolase"/>
    <property type="match status" value="1"/>
</dbReference>
<dbReference type="Proteomes" id="UP001152797">
    <property type="component" value="Unassembled WGS sequence"/>
</dbReference>
<organism evidence="1">
    <name type="scientific">Cladocopium goreaui</name>
    <dbReference type="NCBI Taxonomy" id="2562237"/>
    <lineage>
        <taxon>Eukaryota</taxon>
        <taxon>Sar</taxon>
        <taxon>Alveolata</taxon>
        <taxon>Dinophyceae</taxon>
        <taxon>Suessiales</taxon>
        <taxon>Symbiodiniaceae</taxon>
        <taxon>Cladocopium</taxon>
    </lineage>
</organism>
<protein>
    <submittedName>
        <fullName evidence="1">Uncharacterized protein</fullName>
    </submittedName>
</protein>
<evidence type="ECO:0000313" key="2">
    <source>
        <dbReference type="EMBL" id="CAL1127475.1"/>
    </source>
</evidence>